<keyword evidence="3" id="KW-1185">Reference proteome</keyword>
<reference evidence="2 3" key="1">
    <citation type="submission" date="2018-04" db="EMBL/GenBank/DDBJ databases">
        <title>WGS assembly of Panicum hallii var. hallii HAL2.</title>
        <authorList>
            <person name="Lovell J."/>
            <person name="Jenkins J."/>
            <person name="Lowry D."/>
            <person name="Mamidi S."/>
            <person name="Sreedasyam A."/>
            <person name="Weng X."/>
            <person name="Barry K."/>
            <person name="Bonette J."/>
            <person name="Campitelli B."/>
            <person name="Daum C."/>
            <person name="Gordon S."/>
            <person name="Gould B."/>
            <person name="Lipzen A."/>
            <person name="MacQueen A."/>
            <person name="Palacio-Mejia J."/>
            <person name="Plott C."/>
            <person name="Shakirov E."/>
            <person name="Shu S."/>
            <person name="Yoshinaga Y."/>
            <person name="Zane M."/>
            <person name="Rokhsar D."/>
            <person name="Grimwood J."/>
            <person name="Schmutz J."/>
            <person name="Juenger T."/>
        </authorList>
    </citation>
    <scope>NUCLEOTIDE SEQUENCE [LARGE SCALE GENOMIC DNA]</scope>
    <source>
        <strain evidence="3">cv. HAL2</strain>
    </source>
</reference>
<feature type="compositionally biased region" description="Pro residues" evidence="1">
    <location>
        <begin position="55"/>
        <end position="68"/>
    </location>
</feature>
<dbReference type="EMBL" id="CM009756">
    <property type="protein sequence ID" value="PUZ43915.1"/>
    <property type="molecule type" value="Genomic_DNA"/>
</dbReference>
<evidence type="ECO:0000313" key="3">
    <source>
        <dbReference type="Proteomes" id="UP000244336"/>
    </source>
</evidence>
<proteinExistence type="predicted"/>
<organism evidence="2 3">
    <name type="scientific">Panicum hallii var. hallii</name>
    <dbReference type="NCBI Taxonomy" id="1504633"/>
    <lineage>
        <taxon>Eukaryota</taxon>
        <taxon>Viridiplantae</taxon>
        <taxon>Streptophyta</taxon>
        <taxon>Embryophyta</taxon>
        <taxon>Tracheophyta</taxon>
        <taxon>Spermatophyta</taxon>
        <taxon>Magnoliopsida</taxon>
        <taxon>Liliopsida</taxon>
        <taxon>Poales</taxon>
        <taxon>Poaceae</taxon>
        <taxon>PACMAD clade</taxon>
        <taxon>Panicoideae</taxon>
        <taxon>Panicodae</taxon>
        <taxon>Paniceae</taxon>
        <taxon>Panicinae</taxon>
        <taxon>Panicum</taxon>
        <taxon>Panicum sect. Panicum</taxon>
    </lineage>
</organism>
<feature type="compositionally biased region" description="Low complexity" evidence="1">
    <location>
        <begin position="77"/>
        <end position="91"/>
    </location>
</feature>
<gene>
    <name evidence="2" type="ORF">GQ55_8G045100</name>
</gene>
<evidence type="ECO:0000256" key="1">
    <source>
        <dbReference type="SAM" id="MobiDB-lite"/>
    </source>
</evidence>
<dbReference type="Gramene" id="PUZ43915">
    <property type="protein sequence ID" value="PUZ43915"/>
    <property type="gene ID" value="GQ55_8G045100"/>
</dbReference>
<protein>
    <submittedName>
        <fullName evidence="2">Uncharacterized protein</fullName>
    </submittedName>
</protein>
<dbReference type="AlphaFoldDB" id="A0A2T7CKP5"/>
<name>A0A2T7CKP5_9POAL</name>
<sequence>MRPSPLNNRLVPPIRPTRWTRHELIHPPFFLPFDGVRVRHPQPSERKEASSRSFRPPPPPIGRKPVPAPATLIPLPAGEESGASAGGRARAPSLPGSLRAAGEAAHLDPPCPPRRKIWEGRGGAGRDPVRRPSALIRAGERQASPRSVFGLRFSRSPPCELQDWAFISVACPDPS</sequence>
<evidence type="ECO:0000313" key="2">
    <source>
        <dbReference type="EMBL" id="PUZ43915.1"/>
    </source>
</evidence>
<accession>A0A2T7CKP5</accession>
<dbReference type="Proteomes" id="UP000244336">
    <property type="component" value="Chromosome 8"/>
</dbReference>
<feature type="region of interest" description="Disordered" evidence="1">
    <location>
        <begin position="33"/>
        <end position="151"/>
    </location>
</feature>